<accession>A0ACB8R378</accession>
<gene>
    <name evidence="1" type="ORF">FA95DRAFT_1567807</name>
</gene>
<name>A0ACB8R378_9AGAM</name>
<reference evidence="1" key="2">
    <citation type="journal article" date="2022" name="New Phytol.">
        <title>Evolutionary transition to the ectomycorrhizal habit in the genomes of a hyperdiverse lineage of mushroom-forming fungi.</title>
        <authorList>
            <person name="Looney B."/>
            <person name="Miyauchi S."/>
            <person name="Morin E."/>
            <person name="Drula E."/>
            <person name="Courty P.E."/>
            <person name="Kohler A."/>
            <person name="Kuo A."/>
            <person name="LaButti K."/>
            <person name="Pangilinan J."/>
            <person name="Lipzen A."/>
            <person name="Riley R."/>
            <person name="Andreopoulos W."/>
            <person name="He G."/>
            <person name="Johnson J."/>
            <person name="Nolan M."/>
            <person name="Tritt A."/>
            <person name="Barry K.W."/>
            <person name="Grigoriev I.V."/>
            <person name="Nagy L.G."/>
            <person name="Hibbett D."/>
            <person name="Henrissat B."/>
            <person name="Matheny P.B."/>
            <person name="Labbe J."/>
            <person name="Martin F.M."/>
        </authorList>
    </citation>
    <scope>NUCLEOTIDE SEQUENCE</scope>
    <source>
        <strain evidence="1">FP105234-sp</strain>
    </source>
</reference>
<comment type="caution">
    <text evidence="1">The sequence shown here is derived from an EMBL/GenBank/DDBJ whole genome shotgun (WGS) entry which is preliminary data.</text>
</comment>
<protein>
    <submittedName>
        <fullName evidence="1">Uncharacterized protein</fullName>
    </submittedName>
</protein>
<proteinExistence type="predicted"/>
<evidence type="ECO:0000313" key="1">
    <source>
        <dbReference type="EMBL" id="KAI0038322.1"/>
    </source>
</evidence>
<dbReference type="Proteomes" id="UP000814033">
    <property type="component" value="Unassembled WGS sequence"/>
</dbReference>
<evidence type="ECO:0000313" key="2">
    <source>
        <dbReference type="Proteomes" id="UP000814033"/>
    </source>
</evidence>
<sequence length="103" mass="10732">MGCSPTWWQCAAAHVPDDYVGRTVGCKDDALVFRSAEPLRSHHLQLASPPRPSAAAYPPPVSSPSHSTPSRPPSSLALPSVTPSSASAILSIRSSLCPTPCLS</sequence>
<feature type="non-terminal residue" evidence="1">
    <location>
        <position position="103"/>
    </location>
</feature>
<dbReference type="EMBL" id="MU276530">
    <property type="protein sequence ID" value="KAI0038322.1"/>
    <property type="molecule type" value="Genomic_DNA"/>
</dbReference>
<reference evidence="1" key="1">
    <citation type="submission" date="2021-02" db="EMBL/GenBank/DDBJ databases">
        <authorList>
            <consortium name="DOE Joint Genome Institute"/>
            <person name="Ahrendt S."/>
            <person name="Looney B.P."/>
            <person name="Miyauchi S."/>
            <person name="Morin E."/>
            <person name="Drula E."/>
            <person name="Courty P.E."/>
            <person name="Chicoki N."/>
            <person name="Fauchery L."/>
            <person name="Kohler A."/>
            <person name="Kuo A."/>
            <person name="Labutti K."/>
            <person name="Pangilinan J."/>
            <person name="Lipzen A."/>
            <person name="Riley R."/>
            <person name="Andreopoulos W."/>
            <person name="He G."/>
            <person name="Johnson J."/>
            <person name="Barry K.W."/>
            <person name="Grigoriev I.V."/>
            <person name="Nagy L."/>
            <person name="Hibbett D."/>
            <person name="Henrissat B."/>
            <person name="Matheny P.B."/>
            <person name="Labbe J."/>
            <person name="Martin F."/>
        </authorList>
    </citation>
    <scope>NUCLEOTIDE SEQUENCE</scope>
    <source>
        <strain evidence="1">FP105234-sp</strain>
    </source>
</reference>
<organism evidence="1 2">
    <name type="scientific">Auriscalpium vulgare</name>
    <dbReference type="NCBI Taxonomy" id="40419"/>
    <lineage>
        <taxon>Eukaryota</taxon>
        <taxon>Fungi</taxon>
        <taxon>Dikarya</taxon>
        <taxon>Basidiomycota</taxon>
        <taxon>Agaricomycotina</taxon>
        <taxon>Agaricomycetes</taxon>
        <taxon>Russulales</taxon>
        <taxon>Auriscalpiaceae</taxon>
        <taxon>Auriscalpium</taxon>
    </lineage>
</organism>
<keyword evidence="2" id="KW-1185">Reference proteome</keyword>